<gene>
    <name evidence="2" type="ORF">BaRGS_00039025</name>
</gene>
<feature type="region of interest" description="Disordered" evidence="1">
    <location>
        <begin position="1"/>
        <end position="23"/>
    </location>
</feature>
<organism evidence="2 3">
    <name type="scientific">Batillaria attramentaria</name>
    <dbReference type="NCBI Taxonomy" id="370345"/>
    <lineage>
        <taxon>Eukaryota</taxon>
        <taxon>Metazoa</taxon>
        <taxon>Spiralia</taxon>
        <taxon>Lophotrochozoa</taxon>
        <taxon>Mollusca</taxon>
        <taxon>Gastropoda</taxon>
        <taxon>Caenogastropoda</taxon>
        <taxon>Sorbeoconcha</taxon>
        <taxon>Cerithioidea</taxon>
        <taxon>Batillariidae</taxon>
        <taxon>Batillaria</taxon>
    </lineage>
</organism>
<dbReference type="AlphaFoldDB" id="A0ABD0J4F2"/>
<dbReference type="Proteomes" id="UP001519460">
    <property type="component" value="Unassembled WGS sequence"/>
</dbReference>
<evidence type="ECO:0000313" key="2">
    <source>
        <dbReference type="EMBL" id="KAK7458969.1"/>
    </source>
</evidence>
<protein>
    <submittedName>
        <fullName evidence="2">Uncharacterized protein</fullName>
    </submittedName>
</protein>
<evidence type="ECO:0000256" key="1">
    <source>
        <dbReference type="SAM" id="MobiDB-lite"/>
    </source>
</evidence>
<proteinExistence type="predicted"/>
<accession>A0ABD0J4F2</accession>
<keyword evidence="3" id="KW-1185">Reference proteome</keyword>
<comment type="caution">
    <text evidence="2">The sequence shown here is derived from an EMBL/GenBank/DDBJ whole genome shotgun (WGS) entry which is preliminary data.</text>
</comment>
<dbReference type="EMBL" id="JACVVK020000660">
    <property type="protein sequence ID" value="KAK7458969.1"/>
    <property type="molecule type" value="Genomic_DNA"/>
</dbReference>
<reference evidence="2 3" key="1">
    <citation type="journal article" date="2023" name="Sci. Data">
        <title>Genome assembly of the Korean intertidal mud-creeper Batillaria attramentaria.</title>
        <authorList>
            <person name="Patra A.K."/>
            <person name="Ho P.T."/>
            <person name="Jun S."/>
            <person name="Lee S.J."/>
            <person name="Kim Y."/>
            <person name="Won Y.J."/>
        </authorList>
    </citation>
    <scope>NUCLEOTIDE SEQUENCE [LARGE SCALE GENOMIC DNA]</scope>
    <source>
        <strain evidence="2">Wonlab-2016</strain>
    </source>
</reference>
<evidence type="ECO:0000313" key="3">
    <source>
        <dbReference type="Proteomes" id="UP001519460"/>
    </source>
</evidence>
<sequence>METNSDPIPTAWDGPPTGVRETETNFVHHGDSGVLRHNSERAPKLQDCILVGSGVPQQRVRGSQTRVRDKTWLLAPYRKAIPNEFSQKAIRYEARTKCFIYFDGYLTAVASRVKIFGPLGRSRHVVSVLNDVSLREGSMTTVLTESPWFQHCRRSAVNVVTMLD</sequence>
<name>A0ABD0J4F2_9CAEN</name>